<sequence>MKLLEKPQEISLQHWNEIQISLWSEIIQKGYAKKDDIEVFLDFGKFIDQFYRVHNFFPSSDEILIDLGLT</sequence>
<evidence type="ECO:0000313" key="1">
    <source>
        <dbReference type="EMBL" id="KKL04186.1"/>
    </source>
</evidence>
<organism evidence="1">
    <name type="scientific">marine sediment metagenome</name>
    <dbReference type="NCBI Taxonomy" id="412755"/>
    <lineage>
        <taxon>unclassified sequences</taxon>
        <taxon>metagenomes</taxon>
        <taxon>ecological metagenomes</taxon>
    </lineage>
</organism>
<comment type="caution">
    <text evidence="1">The sequence shown here is derived from an EMBL/GenBank/DDBJ whole genome shotgun (WGS) entry which is preliminary data.</text>
</comment>
<accession>A0A0F9CER2</accession>
<proteinExistence type="predicted"/>
<protein>
    <submittedName>
        <fullName evidence="1">Uncharacterized protein</fullName>
    </submittedName>
</protein>
<name>A0A0F9CER2_9ZZZZ</name>
<gene>
    <name evidence="1" type="ORF">LCGC14_2618590</name>
</gene>
<dbReference type="AlphaFoldDB" id="A0A0F9CER2"/>
<dbReference type="EMBL" id="LAZR01044632">
    <property type="protein sequence ID" value="KKL04186.1"/>
    <property type="molecule type" value="Genomic_DNA"/>
</dbReference>
<reference evidence="1" key="1">
    <citation type="journal article" date="2015" name="Nature">
        <title>Complex archaea that bridge the gap between prokaryotes and eukaryotes.</title>
        <authorList>
            <person name="Spang A."/>
            <person name="Saw J.H."/>
            <person name="Jorgensen S.L."/>
            <person name="Zaremba-Niedzwiedzka K."/>
            <person name="Martijn J."/>
            <person name="Lind A.E."/>
            <person name="van Eijk R."/>
            <person name="Schleper C."/>
            <person name="Guy L."/>
            <person name="Ettema T.J."/>
        </authorList>
    </citation>
    <scope>NUCLEOTIDE SEQUENCE</scope>
</reference>